<gene>
    <name evidence="1" type="primary">MPUL0A10900</name>
    <name evidence="1" type="ORF">METSCH_A10900</name>
</gene>
<dbReference type="GO" id="GO:0005763">
    <property type="term" value="C:mitochondrial small ribosomal subunit"/>
    <property type="evidence" value="ECO:0007669"/>
    <property type="project" value="TreeGrafter"/>
</dbReference>
<dbReference type="PANTHER" id="PTHR28158:SF1">
    <property type="entry name" value="SMALL RIBOSOMAL SUBUNIT PROTEIN MS45"/>
    <property type="match status" value="1"/>
</dbReference>
<dbReference type="EMBL" id="CP034456">
    <property type="protein sequence ID" value="QBM86448.1"/>
    <property type="molecule type" value="Genomic_DNA"/>
</dbReference>
<dbReference type="STRING" id="2163413.A0A4P6XKL0"/>
<dbReference type="Pfam" id="PF12298">
    <property type="entry name" value="Bot1p"/>
    <property type="match status" value="1"/>
</dbReference>
<name>A0A4P6XKL0_9ASCO</name>
<sequence length="310" mass="36204">MSMKTPSTIISNCKKLAIKLAQLGVQPLLHLERNRYFPLQFGAALIPKFDLRHLFYLETSDIFQPVLSTGARHFGEIREAQKNQPKIFYSPNYITFFLYSFLVHNFSTPTMFPRSSIVSGPRLVVPLQSIRHARRRPEYPRYRAELAPLSHPKKDHSGFFRRHMKAWLGPQNIRGDYHRNKYYYPPQDHKPNYIVPDGNPVDLGAGQASYERLDGKRDPSLHPFPHNTHTKTGLIVSDSLKEKIYLEATQDQTLAQELAHKYGLKLSRVEAIVRLQAIERSWREKVCSIFFFNFLEIFQGDLFPRFFVWL</sequence>
<reference evidence="2" key="1">
    <citation type="submission" date="2019-03" db="EMBL/GenBank/DDBJ databases">
        <title>Snf2 controls pulcherriminic acid biosynthesis and connects pigmentation and antifungal activity of the yeast Metschnikowia pulcherrima.</title>
        <authorList>
            <person name="Gore-Lloyd D."/>
            <person name="Sumann I."/>
            <person name="Brachmann A.O."/>
            <person name="Schneeberger K."/>
            <person name="Ortiz-Merino R.A."/>
            <person name="Moreno-Beltran M."/>
            <person name="Schlaefli M."/>
            <person name="Kirner P."/>
            <person name="Santos Kron A."/>
            <person name="Wolfe K.H."/>
            <person name="Piel J."/>
            <person name="Ahrens C.H."/>
            <person name="Henk D."/>
            <person name="Freimoser F.M."/>
        </authorList>
    </citation>
    <scope>NUCLEOTIDE SEQUENCE [LARGE SCALE GENOMIC DNA]</scope>
    <source>
        <strain evidence="2">APC 1.2</strain>
    </source>
</reference>
<accession>A0A4P6XKL0</accession>
<evidence type="ECO:0000313" key="1">
    <source>
        <dbReference type="EMBL" id="QBM86448.1"/>
    </source>
</evidence>
<keyword evidence="2" id="KW-1185">Reference proteome</keyword>
<dbReference type="PANTHER" id="PTHR28158">
    <property type="entry name" value="37S RIBOSOMAL PROTEIN S35, MITOCHONDRIAL"/>
    <property type="match status" value="1"/>
</dbReference>
<protein>
    <submittedName>
        <fullName evidence="1">Regulator protein</fullName>
    </submittedName>
</protein>
<evidence type="ECO:0000313" key="2">
    <source>
        <dbReference type="Proteomes" id="UP000292447"/>
    </source>
</evidence>
<dbReference type="InterPro" id="IPR021036">
    <property type="entry name" value="Ribosomal_mS45"/>
</dbReference>
<dbReference type="GO" id="GO:0003735">
    <property type="term" value="F:structural constituent of ribosome"/>
    <property type="evidence" value="ECO:0007669"/>
    <property type="project" value="TreeGrafter"/>
</dbReference>
<proteinExistence type="predicted"/>
<dbReference type="AlphaFoldDB" id="A0A4P6XKL0"/>
<dbReference type="Proteomes" id="UP000292447">
    <property type="component" value="Chromosome I"/>
</dbReference>
<organism evidence="1 2">
    <name type="scientific">Metschnikowia aff. pulcherrima</name>
    <dbReference type="NCBI Taxonomy" id="2163413"/>
    <lineage>
        <taxon>Eukaryota</taxon>
        <taxon>Fungi</taxon>
        <taxon>Dikarya</taxon>
        <taxon>Ascomycota</taxon>
        <taxon>Saccharomycotina</taxon>
        <taxon>Pichiomycetes</taxon>
        <taxon>Metschnikowiaceae</taxon>
        <taxon>Metschnikowia</taxon>
    </lineage>
</organism>
<dbReference type="GO" id="GO:0032543">
    <property type="term" value="P:mitochondrial translation"/>
    <property type="evidence" value="ECO:0007669"/>
    <property type="project" value="TreeGrafter"/>
</dbReference>